<dbReference type="Pfam" id="PF06299">
    <property type="entry name" value="DUF1045"/>
    <property type="match status" value="1"/>
</dbReference>
<dbReference type="EMBL" id="JAGIYZ010000021">
    <property type="protein sequence ID" value="MBP0465991.1"/>
    <property type="molecule type" value="Genomic_DNA"/>
</dbReference>
<dbReference type="InterPro" id="IPR009389">
    <property type="entry name" value="DUF1045"/>
</dbReference>
<evidence type="ECO:0000313" key="1">
    <source>
        <dbReference type="EMBL" id="MBP0465991.1"/>
    </source>
</evidence>
<comment type="caution">
    <text evidence="1">The sequence shown here is derived from an EMBL/GenBank/DDBJ whole genome shotgun (WGS) entry which is preliminary data.</text>
</comment>
<dbReference type="PIRSF" id="PIRSF033328">
    <property type="entry name" value="Phest_Mll4975"/>
    <property type="match status" value="1"/>
</dbReference>
<dbReference type="RefSeq" id="WP_209353371.1">
    <property type="nucleotide sequence ID" value="NZ_JAGIYZ010000021.1"/>
</dbReference>
<accession>A0ABS4AX85</accession>
<keyword evidence="2" id="KW-1185">Reference proteome</keyword>
<reference evidence="1 2" key="1">
    <citation type="submission" date="2021-03" db="EMBL/GenBank/DDBJ databases">
        <authorList>
            <person name="So Y."/>
        </authorList>
    </citation>
    <scope>NUCLEOTIDE SEQUENCE [LARGE SCALE GENOMIC DNA]</scope>
    <source>
        <strain evidence="1 2">PWR1</strain>
    </source>
</reference>
<protein>
    <submittedName>
        <fullName evidence="1">DUF1045 domain-containing protein</fullName>
    </submittedName>
</protein>
<dbReference type="Proteomes" id="UP000680815">
    <property type="component" value="Unassembled WGS sequence"/>
</dbReference>
<name>A0ABS4AX85_9PROT</name>
<dbReference type="NCBIfam" id="TIGR03223">
    <property type="entry name" value="Phn_opern_protn"/>
    <property type="match status" value="1"/>
</dbReference>
<sequence>MTPWRVALYWAPEEDDPLHALGSAWLGRDAASGAALAQPELPGLDIAELTGDPRGYGLHATLKPPFRLAAGYAAARDATAALAARLAPFDLPPLAVFDLDGFLALRETAPCPALHAFADACVEALDAHRAPPTEAEIARRRPERLSETQRAHLARWGYPYVFEEWRFHVTLSRRLSAAEKAVVMPAVTDALGDAPALPRRVAAISLFVQPAPGAPFTIAERLPLRG</sequence>
<gene>
    <name evidence="1" type="ORF">J5Y09_18845</name>
</gene>
<evidence type="ECO:0000313" key="2">
    <source>
        <dbReference type="Proteomes" id="UP000680815"/>
    </source>
</evidence>
<proteinExistence type="predicted"/>
<organism evidence="1 2">
    <name type="scientific">Roseomonas nitratireducens</name>
    <dbReference type="NCBI Taxonomy" id="2820810"/>
    <lineage>
        <taxon>Bacteria</taxon>
        <taxon>Pseudomonadati</taxon>
        <taxon>Pseudomonadota</taxon>
        <taxon>Alphaproteobacteria</taxon>
        <taxon>Acetobacterales</taxon>
        <taxon>Roseomonadaceae</taxon>
        <taxon>Roseomonas</taxon>
    </lineage>
</organism>